<dbReference type="OMA" id="AYKGWGS"/>
<dbReference type="Pfam" id="PF00069">
    <property type="entry name" value="Pkinase"/>
    <property type="match status" value="1"/>
</dbReference>
<dbReference type="InterPro" id="IPR011009">
    <property type="entry name" value="Kinase-like_dom_sf"/>
</dbReference>
<comment type="caution">
    <text evidence="15">The sequence shown here is derived from an EMBL/GenBank/DDBJ whole genome shotgun (WGS) entry which is preliminary data.</text>
</comment>
<feature type="region of interest" description="Disordered" evidence="13">
    <location>
        <begin position="299"/>
        <end position="383"/>
    </location>
</feature>
<comment type="catalytic activity">
    <reaction evidence="10">
        <text>L-seryl-[protein] + ATP = O-phospho-L-seryl-[protein] + ADP + H(+)</text>
        <dbReference type="Rhea" id="RHEA:17989"/>
        <dbReference type="Rhea" id="RHEA-COMP:9863"/>
        <dbReference type="Rhea" id="RHEA-COMP:11604"/>
        <dbReference type="ChEBI" id="CHEBI:15378"/>
        <dbReference type="ChEBI" id="CHEBI:29999"/>
        <dbReference type="ChEBI" id="CHEBI:30616"/>
        <dbReference type="ChEBI" id="CHEBI:83421"/>
        <dbReference type="ChEBI" id="CHEBI:456216"/>
        <dbReference type="EC" id="2.7.11.22"/>
    </reaction>
</comment>
<dbReference type="SUPFAM" id="SSF56112">
    <property type="entry name" value="Protein kinase-like (PK-like)"/>
    <property type="match status" value="1"/>
</dbReference>
<name>A0A835D4B2_TETSI</name>
<dbReference type="PANTHER" id="PTHR24055">
    <property type="entry name" value="MITOGEN-ACTIVATED PROTEIN KINASE"/>
    <property type="match status" value="1"/>
</dbReference>
<keyword evidence="8 11" id="KW-0067">ATP-binding</keyword>
<dbReference type="GO" id="GO:0005524">
    <property type="term" value="F:ATP binding"/>
    <property type="evidence" value="ECO:0007669"/>
    <property type="project" value="UniProtKB-UniRule"/>
</dbReference>
<keyword evidence="6 11" id="KW-0547">Nucleotide-binding</keyword>
<dbReference type="Gene3D" id="3.30.200.20">
    <property type="entry name" value="Phosphorylase Kinase, domain 1"/>
    <property type="match status" value="1"/>
</dbReference>
<feature type="region of interest" description="Disordered" evidence="13">
    <location>
        <begin position="427"/>
        <end position="450"/>
    </location>
</feature>
<dbReference type="FunFam" id="3.30.200.20:FF:000262">
    <property type="entry name" value="cyclin-dependent kinase F-4-like"/>
    <property type="match status" value="1"/>
</dbReference>
<dbReference type="AlphaFoldDB" id="A0A835D4B2"/>
<dbReference type="SMART" id="SM00220">
    <property type="entry name" value="S_TKc"/>
    <property type="match status" value="1"/>
</dbReference>
<comment type="similarity">
    <text evidence="1">Belongs to the protein kinase superfamily. CMGC Ser/Thr protein kinase family. CDC2/CDKX subfamily.</text>
</comment>
<dbReference type="PROSITE" id="PS00108">
    <property type="entry name" value="PROTEIN_KINASE_ST"/>
    <property type="match status" value="1"/>
</dbReference>
<dbReference type="InterPro" id="IPR008271">
    <property type="entry name" value="Ser/Thr_kinase_AS"/>
</dbReference>
<evidence type="ECO:0000313" key="16">
    <source>
        <dbReference type="Proteomes" id="UP000655225"/>
    </source>
</evidence>
<dbReference type="InterPro" id="IPR000719">
    <property type="entry name" value="Prot_kinase_dom"/>
</dbReference>
<evidence type="ECO:0000256" key="10">
    <source>
        <dbReference type="ARBA" id="ARBA00048367"/>
    </source>
</evidence>
<proteinExistence type="inferred from homology"/>
<dbReference type="CDD" id="cd07830">
    <property type="entry name" value="STKc_MAK_like"/>
    <property type="match status" value="1"/>
</dbReference>
<accession>A0A835D4B2</accession>
<keyword evidence="16" id="KW-1185">Reference proteome</keyword>
<evidence type="ECO:0000256" key="12">
    <source>
        <dbReference type="RuleBase" id="RU000304"/>
    </source>
</evidence>
<dbReference type="Gene3D" id="1.10.510.10">
    <property type="entry name" value="Transferase(Phosphotransferase) domain 1"/>
    <property type="match status" value="1"/>
</dbReference>
<gene>
    <name evidence="15" type="ORF">HHK36_028280</name>
</gene>
<evidence type="ECO:0000256" key="7">
    <source>
        <dbReference type="ARBA" id="ARBA00022777"/>
    </source>
</evidence>
<feature type="domain" description="Protein kinase" evidence="14">
    <location>
        <begin position="4"/>
        <end position="283"/>
    </location>
</feature>
<evidence type="ECO:0000259" key="14">
    <source>
        <dbReference type="PROSITE" id="PS50011"/>
    </source>
</evidence>
<dbReference type="EC" id="2.7.11.22" evidence="2"/>
<evidence type="ECO:0000256" key="5">
    <source>
        <dbReference type="ARBA" id="ARBA00022679"/>
    </source>
</evidence>
<feature type="compositionally biased region" description="Polar residues" evidence="13">
    <location>
        <begin position="314"/>
        <end position="343"/>
    </location>
</feature>
<feature type="compositionally biased region" description="Basic and acidic residues" evidence="13">
    <location>
        <begin position="347"/>
        <end position="363"/>
    </location>
</feature>
<evidence type="ECO:0000256" key="8">
    <source>
        <dbReference type="ARBA" id="ARBA00022840"/>
    </source>
</evidence>
<keyword evidence="7" id="KW-0418">Kinase</keyword>
<evidence type="ECO:0000256" key="9">
    <source>
        <dbReference type="ARBA" id="ARBA00047811"/>
    </source>
</evidence>
<dbReference type="InterPro" id="IPR017441">
    <property type="entry name" value="Protein_kinase_ATP_BS"/>
</dbReference>
<evidence type="ECO:0000256" key="13">
    <source>
        <dbReference type="SAM" id="MobiDB-lite"/>
    </source>
</evidence>
<dbReference type="FunFam" id="1.10.510.10:FF:000104">
    <property type="entry name" value="serine/threonine-protein kinase MAK isoform X1"/>
    <property type="match status" value="1"/>
</dbReference>
<dbReference type="Proteomes" id="UP000655225">
    <property type="component" value="Unassembled WGS sequence"/>
</dbReference>
<protein>
    <recommendedName>
        <fullName evidence="2">cyclin-dependent kinase</fullName>
        <ecNumber evidence="2">2.7.11.22</ecNumber>
    </recommendedName>
</protein>
<keyword evidence="4" id="KW-0597">Phosphoprotein</keyword>
<comment type="catalytic activity">
    <reaction evidence="9">
        <text>L-threonyl-[protein] + ATP = O-phospho-L-threonyl-[protein] + ADP + H(+)</text>
        <dbReference type="Rhea" id="RHEA:46608"/>
        <dbReference type="Rhea" id="RHEA-COMP:11060"/>
        <dbReference type="Rhea" id="RHEA-COMP:11605"/>
        <dbReference type="ChEBI" id="CHEBI:15378"/>
        <dbReference type="ChEBI" id="CHEBI:30013"/>
        <dbReference type="ChEBI" id="CHEBI:30616"/>
        <dbReference type="ChEBI" id="CHEBI:61977"/>
        <dbReference type="ChEBI" id="CHEBI:456216"/>
        <dbReference type="EC" id="2.7.11.22"/>
    </reaction>
</comment>
<sequence>MERYKIIKEVGDGTFGSVWRAINKQTGEVVAIKKMKRKYYSWEECINLREVKSLRKMNHPNIVKLKEVIRENDILYFVFEYMEYNLYQLMKDRGKLFSESEVRNWCFQVFQALSYMQQRGYFHRDLKPENLLVTKNLIKIADFGLAREIYSEPPYTEYVSTRWYRAPEVLLQSSTYNSAVDMWAMGAIMAELFTLRPLFPGSSEADEICKICSVIGSPNENTWAEGLQLANLIKYQFPQYPSVHLSVLIPSASKDAISLITSLCSWDPNKRPTAVEALQHPFFQSCYYVPPSLRSRAAVHKTPPSVGTRRALEQKSTGRFSGALSNSKPTSNPSAKIQPSLRTGVQRKLEMDYQEASKNDKSVKTCAKQPRYRPPARNSPTSLYTDRAARGVSDTAEKLSQITIGSGRQPVRQPVPSPMMAGGWHGQSDMFLGRSQEIPSGRSYSRKVVG</sequence>
<evidence type="ECO:0000256" key="11">
    <source>
        <dbReference type="PROSITE-ProRule" id="PRU10141"/>
    </source>
</evidence>
<dbReference type="PROSITE" id="PS00107">
    <property type="entry name" value="PROTEIN_KINASE_ATP"/>
    <property type="match status" value="1"/>
</dbReference>
<dbReference type="InterPro" id="IPR050117">
    <property type="entry name" value="MAPK"/>
</dbReference>
<evidence type="ECO:0000256" key="4">
    <source>
        <dbReference type="ARBA" id="ARBA00022553"/>
    </source>
</evidence>
<feature type="binding site" evidence="11">
    <location>
        <position position="34"/>
    </location>
    <ligand>
        <name>ATP</name>
        <dbReference type="ChEBI" id="CHEBI:30616"/>
    </ligand>
</feature>
<dbReference type="PROSITE" id="PS50011">
    <property type="entry name" value="PROTEIN_KINASE_DOM"/>
    <property type="match status" value="1"/>
</dbReference>
<evidence type="ECO:0000256" key="1">
    <source>
        <dbReference type="ARBA" id="ARBA00006485"/>
    </source>
</evidence>
<keyword evidence="3 12" id="KW-0723">Serine/threonine-protein kinase</keyword>
<dbReference type="OrthoDB" id="2158884at2759"/>
<keyword evidence="5" id="KW-0808">Transferase</keyword>
<dbReference type="EMBL" id="JABCRI010000021">
    <property type="protein sequence ID" value="KAF8380786.1"/>
    <property type="molecule type" value="Genomic_DNA"/>
</dbReference>
<reference evidence="15 16" key="1">
    <citation type="submission" date="2020-04" db="EMBL/GenBank/DDBJ databases">
        <title>Plant Genome Project.</title>
        <authorList>
            <person name="Zhang R.-G."/>
        </authorList>
    </citation>
    <scope>NUCLEOTIDE SEQUENCE [LARGE SCALE GENOMIC DNA]</scope>
    <source>
        <strain evidence="15">YNK0</strain>
        <tissue evidence="15">Leaf</tissue>
    </source>
</reference>
<evidence type="ECO:0000313" key="15">
    <source>
        <dbReference type="EMBL" id="KAF8380786.1"/>
    </source>
</evidence>
<dbReference type="GO" id="GO:0004693">
    <property type="term" value="F:cyclin-dependent protein serine/threonine kinase activity"/>
    <property type="evidence" value="ECO:0007669"/>
    <property type="project" value="UniProtKB-EC"/>
</dbReference>
<organism evidence="15 16">
    <name type="scientific">Tetracentron sinense</name>
    <name type="common">Spur-leaf</name>
    <dbReference type="NCBI Taxonomy" id="13715"/>
    <lineage>
        <taxon>Eukaryota</taxon>
        <taxon>Viridiplantae</taxon>
        <taxon>Streptophyta</taxon>
        <taxon>Embryophyta</taxon>
        <taxon>Tracheophyta</taxon>
        <taxon>Spermatophyta</taxon>
        <taxon>Magnoliopsida</taxon>
        <taxon>Trochodendrales</taxon>
        <taxon>Trochodendraceae</taxon>
        <taxon>Tetracentron</taxon>
    </lineage>
</organism>
<evidence type="ECO:0000256" key="2">
    <source>
        <dbReference type="ARBA" id="ARBA00012425"/>
    </source>
</evidence>
<evidence type="ECO:0000256" key="6">
    <source>
        <dbReference type="ARBA" id="ARBA00022741"/>
    </source>
</evidence>
<evidence type="ECO:0000256" key="3">
    <source>
        <dbReference type="ARBA" id="ARBA00022527"/>
    </source>
</evidence>